<evidence type="ECO:0000259" key="5">
    <source>
        <dbReference type="Pfam" id="PF07992"/>
    </source>
</evidence>
<dbReference type="SUPFAM" id="SSF51905">
    <property type="entry name" value="FAD/NAD(P)-binding domain"/>
    <property type="match status" value="1"/>
</dbReference>
<evidence type="ECO:0000256" key="3">
    <source>
        <dbReference type="ARBA" id="ARBA00022827"/>
    </source>
</evidence>
<accession>A0A2I8F6K6</accession>
<organism evidence="7 8">
    <name type="scientific">Paraburkholderia terrae</name>
    <dbReference type="NCBI Taxonomy" id="311230"/>
    <lineage>
        <taxon>Bacteria</taxon>
        <taxon>Pseudomonadati</taxon>
        <taxon>Pseudomonadota</taxon>
        <taxon>Betaproteobacteria</taxon>
        <taxon>Burkholderiales</taxon>
        <taxon>Burkholderiaceae</taxon>
        <taxon>Paraburkholderia</taxon>
    </lineage>
</organism>
<sequence length="415" mass="44974">MLKTNIDPLRSPHTVIIGAGHAGGSAAAFLRQNGFAGSITLIGEEPLEPYQRPPLSKAWLKGEADEDGLRLRPRAFYLENHIQVCLNQRAEGIDRAARLVRLADGKTVDYDSLILATGARARTAPFEGALLPLVLELRTAADAEKLKLALKPGARVVIVGGGYVGLEVAASARALGAEVVVVEREARPLARVACSQLSSFFLRYHSQRGVTFRLGRSVTSVRMTDEVASVCLDDGEQLPADLVLVGVGAVPNEELARHAGLRCDDGVLVDISARTDDPNIYAIGDCTRRPLPLYDRKVRLESVPNALEQARQAAASICGLPAPKHETPWFWSDQFDVKLQIAGLPIDVAEIVIRGDPNEDSFAIFHVSADQRIQAVEAVNAAPEFMMGRQLIGARTEIDVERLCNRNISMKEVAT</sequence>
<dbReference type="InterPro" id="IPR036188">
    <property type="entry name" value="FAD/NAD-bd_sf"/>
</dbReference>
<proteinExistence type="predicted"/>
<dbReference type="Gene3D" id="3.50.50.60">
    <property type="entry name" value="FAD/NAD(P)-binding domain"/>
    <property type="match status" value="2"/>
</dbReference>
<dbReference type="Gene3D" id="3.30.390.30">
    <property type="match status" value="1"/>
</dbReference>
<reference evidence="7 8" key="1">
    <citation type="submission" date="2018-01" db="EMBL/GenBank/DDBJ databases">
        <title>Species boundaries and ecological features among Paraburkholderia terrae DSMZ17804T, P. hospita DSMZ17164T and P. caribensis DSMZ13236T.</title>
        <authorList>
            <person name="Pratama A.A."/>
        </authorList>
    </citation>
    <scope>NUCLEOTIDE SEQUENCE [LARGE SCALE GENOMIC DNA]</scope>
    <source>
        <strain evidence="7 8">DSM 17804</strain>
    </source>
</reference>
<dbReference type="Pfam" id="PF14759">
    <property type="entry name" value="Reductase_C"/>
    <property type="match status" value="1"/>
</dbReference>
<dbReference type="RefSeq" id="WP_042314308.1">
    <property type="nucleotide sequence ID" value="NZ_CP026114.1"/>
</dbReference>
<dbReference type="GO" id="GO:0016651">
    <property type="term" value="F:oxidoreductase activity, acting on NAD(P)H"/>
    <property type="evidence" value="ECO:0007669"/>
    <property type="project" value="TreeGrafter"/>
</dbReference>
<feature type="domain" description="Reductase C-terminal" evidence="6">
    <location>
        <begin position="329"/>
        <end position="413"/>
    </location>
</feature>
<evidence type="ECO:0000256" key="4">
    <source>
        <dbReference type="ARBA" id="ARBA00023002"/>
    </source>
</evidence>
<dbReference type="InterPro" id="IPR050446">
    <property type="entry name" value="FAD-oxidoreductase/Apoptosis"/>
</dbReference>
<dbReference type="Pfam" id="PF07992">
    <property type="entry name" value="Pyr_redox_2"/>
    <property type="match status" value="1"/>
</dbReference>
<dbReference type="PANTHER" id="PTHR43557:SF2">
    <property type="entry name" value="RIESKE DOMAIN-CONTAINING PROTEIN-RELATED"/>
    <property type="match status" value="1"/>
</dbReference>
<dbReference type="KEGG" id="pter:C2L65_44710"/>
<protein>
    <submittedName>
        <fullName evidence="7">Ferredoxin reductase</fullName>
    </submittedName>
</protein>
<evidence type="ECO:0000259" key="6">
    <source>
        <dbReference type="Pfam" id="PF14759"/>
    </source>
</evidence>
<evidence type="ECO:0000256" key="2">
    <source>
        <dbReference type="ARBA" id="ARBA00022630"/>
    </source>
</evidence>
<evidence type="ECO:0000313" key="7">
    <source>
        <dbReference type="EMBL" id="AUT66694.1"/>
    </source>
</evidence>
<dbReference type="InterPro" id="IPR023753">
    <property type="entry name" value="FAD/NAD-binding_dom"/>
</dbReference>
<keyword evidence="3" id="KW-0274">FAD</keyword>
<dbReference type="PRINTS" id="PR00411">
    <property type="entry name" value="PNDRDTASEI"/>
</dbReference>
<gene>
    <name evidence="7" type="ORF">C2L65_44710</name>
</gene>
<dbReference type="PANTHER" id="PTHR43557">
    <property type="entry name" value="APOPTOSIS-INDUCING FACTOR 1"/>
    <property type="match status" value="1"/>
</dbReference>
<dbReference type="PRINTS" id="PR00368">
    <property type="entry name" value="FADPNR"/>
</dbReference>
<dbReference type="Proteomes" id="UP000243502">
    <property type="component" value="Chromosome 4"/>
</dbReference>
<dbReference type="SUPFAM" id="SSF55424">
    <property type="entry name" value="FAD/NAD-linked reductases, dimerisation (C-terminal) domain"/>
    <property type="match status" value="1"/>
</dbReference>
<feature type="domain" description="FAD/NAD(P)-binding" evidence="5">
    <location>
        <begin position="13"/>
        <end position="310"/>
    </location>
</feature>
<dbReference type="GO" id="GO:0005737">
    <property type="term" value="C:cytoplasm"/>
    <property type="evidence" value="ECO:0007669"/>
    <property type="project" value="TreeGrafter"/>
</dbReference>
<dbReference type="InterPro" id="IPR028202">
    <property type="entry name" value="Reductase_C"/>
</dbReference>
<evidence type="ECO:0000313" key="8">
    <source>
        <dbReference type="Proteomes" id="UP000243502"/>
    </source>
</evidence>
<dbReference type="AlphaFoldDB" id="A0A2I8F6K6"/>
<dbReference type="OrthoDB" id="9769238at2"/>
<name>A0A2I8F6K6_9BURK</name>
<evidence type="ECO:0000256" key="1">
    <source>
        <dbReference type="ARBA" id="ARBA00001974"/>
    </source>
</evidence>
<keyword evidence="4" id="KW-0560">Oxidoreductase</keyword>
<keyword evidence="2" id="KW-0285">Flavoprotein</keyword>
<comment type="cofactor">
    <cofactor evidence="1">
        <name>FAD</name>
        <dbReference type="ChEBI" id="CHEBI:57692"/>
    </cofactor>
</comment>
<dbReference type="InterPro" id="IPR016156">
    <property type="entry name" value="FAD/NAD-linked_Rdtase_dimer_sf"/>
</dbReference>
<dbReference type="EMBL" id="CP026114">
    <property type="protein sequence ID" value="AUT66694.1"/>
    <property type="molecule type" value="Genomic_DNA"/>
</dbReference>